<feature type="domain" description="EthD" evidence="1">
    <location>
        <begin position="21"/>
        <end position="95"/>
    </location>
</feature>
<protein>
    <submittedName>
        <fullName evidence="2">EthD family reductase</fullName>
    </submittedName>
</protein>
<dbReference type="Gene3D" id="3.30.70.100">
    <property type="match status" value="1"/>
</dbReference>
<organism evidence="2 3">
    <name type="scientific">Gramella jeungdoensis</name>
    <dbReference type="NCBI Taxonomy" id="708091"/>
    <lineage>
        <taxon>Bacteria</taxon>
        <taxon>Pseudomonadati</taxon>
        <taxon>Bacteroidota</taxon>
        <taxon>Flavobacteriia</taxon>
        <taxon>Flavobacteriales</taxon>
        <taxon>Flavobacteriaceae</taxon>
        <taxon>Christiangramia</taxon>
    </lineage>
</organism>
<dbReference type="InterPro" id="IPR009799">
    <property type="entry name" value="EthD_dom"/>
</dbReference>
<evidence type="ECO:0000259" key="1">
    <source>
        <dbReference type="Pfam" id="PF07110"/>
    </source>
</evidence>
<dbReference type="PANTHER" id="PTHR40260:SF2">
    <property type="entry name" value="BLR8190 PROTEIN"/>
    <property type="match status" value="1"/>
</dbReference>
<comment type="caution">
    <text evidence="2">The sequence shown here is derived from an EMBL/GenBank/DDBJ whole genome shotgun (WGS) entry which is preliminary data.</text>
</comment>
<reference evidence="2" key="1">
    <citation type="submission" date="2022-06" db="EMBL/GenBank/DDBJ databases">
        <title>Gramella sediminis sp. nov., isolated from deep-sea sediment of the Indian Ocean.</title>
        <authorList>
            <person name="Yang L."/>
        </authorList>
    </citation>
    <scope>NUCLEOTIDE SEQUENCE</scope>
    <source>
        <strain evidence="2">HMD3159</strain>
    </source>
</reference>
<evidence type="ECO:0000313" key="3">
    <source>
        <dbReference type="Proteomes" id="UP001155077"/>
    </source>
</evidence>
<keyword evidence="3" id="KW-1185">Reference proteome</keyword>
<evidence type="ECO:0000313" key="2">
    <source>
        <dbReference type="EMBL" id="MCM8568598.1"/>
    </source>
</evidence>
<dbReference type="Pfam" id="PF07110">
    <property type="entry name" value="EthD"/>
    <property type="match status" value="1"/>
</dbReference>
<accession>A0ABT0YYQ7</accession>
<sequence length="107" mass="11531">MKKGMIKVSVLYPNGEGKTFDMDYYCNKHVPMVGKLLGDSVKAATVEKGLTGGGPESPALFAAMGNLYFDSMEEFGNSFGPNADKIMADLPNFTNIEPSVQVSEVMI</sequence>
<gene>
    <name evidence="2" type="ORF">NE848_04360</name>
</gene>
<name>A0ABT0YYQ7_9FLAO</name>
<dbReference type="EMBL" id="JAMSCK010000002">
    <property type="protein sequence ID" value="MCM8568598.1"/>
    <property type="molecule type" value="Genomic_DNA"/>
</dbReference>
<dbReference type="InterPro" id="IPR011008">
    <property type="entry name" value="Dimeric_a/b-barrel"/>
</dbReference>
<dbReference type="SUPFAM" id="SSF54909">
    <property type="entry name" value="Dimeric alpha+beta barrel"/>
    <property type="match status" value="1"/>
</dbReference>
<dbReference type="Proteomes" id="UP001155077">
    <property type="component" value="Unassembled WGS sequence"/>
</dbReference>
<proteinExistence type="predicted"/>
<dbReference type="PANTHER" id="PTHR40260">
    <property type="entry name" value="BLR8190 PROTEIN"/>
    <property type="match status" value="1"/>
</dbReference>
<dbReference type="NCBIfam" id="TIGR02118">
    <property type="entry name" value="EthD family reductase"/>
    <property type="match status" value="1"/>
</dbReference>
<dbReference type="RefSeq" id="WP_252111000.1">
    <property type="nucleotide sequence ID" value="NZ_JAMSCK010000002.1"/>
</dbReference>